<organism evidence="15 16">
    <name type="scientific">Alternaria atra</name>
    <dbReference type="NCBI Taxonomy" id="119953"/>
    <lineage>
        <taxon>Eukaryota</taxon>
        <taxon>Fungi</taxon>
        <taxon>Dikarya</taxon>
        <taxon>Ascomycota</taxon>
        <taxon>Pezizomycotina</taxon>
        <taxon>Dothideomycetes</taxon>
        <taxon>Pleosporomycetidae</taxon>
        <taxon>Pleosporales</taxon>
        <taxon>Pleosporineae</taxon>
        <taxon>Pleosporaceae</taxon>
        <taxon>Alternaria</taxon>
        <taxon>Alternaria sect. Ulocladioides</taxon>
    </lineage>
</organism>
<dbReference type="InterPro" id="IPR001518">
    <property type="entry name" value="Arginosuc_synth"/>
</dbReference>
<evidence type="ECO:0000256" key="1">
    <source>
        <dbReference type="ARBA" id="ARBA00004967"/>
    </source>
</evidence>
<feature type="domain" description="Rhodanese" evidence="13">
    <location>
        <begin position="393"/>
        <end position="523"/>
    </location>
</feature>
<dbReference type="PROSITE" id="PS50206">
    <property type="entry name" value="RHODANESE_3"/>
    <property type="match status" value="1"/>
</dbReference>
<feature type="domain" description="USP" evidence="14">
    <location>
        <begin position="687"/>
        <end position="1061"/>
    </location>
</feature>
<evidence type="ECO:0000259" key="14">
    <source>
        <dbReference type="PROSITE" id="PS50235"/>
    </source>
</evidence>
<sequence>MNGYTNGAHGVGADGWRSSDGAGDSRGSVGPFPPIAEIIASATDTAESLRHHSIKLLLDRARGHFNSAKTMLNNRSPAGAYWEYIVAYQIVAELIPTHRDYYDKINGSRSQIHRDFNDLMKEIKSSEERFVRIKDIIKNDNKRNGAHHRTTSVPPATTPSNRNGMIALRKDDELMLPEVPTEIPNGPASPAAPLDSPRRKPPVQPKPQSLHGRAVHQSLSSVNGVNDLAQRFANLRGSGPPVDTLSARSSQDLSVKMPSPADYHSTSRVMGPRGMPPPPLSMPPPPPKLPLDTQFAASLPKEPSPTYSPARNISGPSSINAPRSTPRSLNGTGGRTNSLASSSASSYAPNANSAPNSYFPAQQSLRDVNGRTRSVSKTVELEIDASMLYDYYRMYNVLTIDVRDRTDYDAGHVFVRNIMCIEPLTLRDGDSAEQLQDRLIISPDDEQDMFDRRADFDVVVYYDESTKNIDFIHRHNRSDSEVALKRLFDTLHEFNADKPLKRPPVLLKGGLDAWVDLVGPQALKMSSTAAAVAAGPTRTRAIRRSPAASHIARNNTQRRSRREYVPMDQEEQQQWLEEARKGRAAVAVPPADGEEEEEPTSPFYRSTEEFLRRYPDVEAEQSSMMYPSKFQSTNQYVAPAIPVAPSRPPPSVPRVSYSGVHERQVNQNRDVVYNGQPQFSNLRLHRTGLLNFGVTCYMNSVVQCLSGHLLLSDLFLTGRYQRDLQRDNWKGTKGILPEAYATLLSNLYKGDVGSVRPSTFRRICGHFNSQWGIDEQQDAKEFLEFVLDYMHEDLNLTWNKPPLKPLSDAEELTRERFPRQYSAMIEWRRYQHRDMSVIGGLFAGQHASQLTCQTCGVTSTTYEAFWSISVEIPREGECDLRQCLNSYCAPERLAGDELWRCPRCKKDREAVKKITITRAPDTLVIHFKRFSASRTESARKVRTPVNFPLQRLDIGPFVEPPMTPEQERYVSEKARDGPVQLAGVKSDPTMNGPYVYNAYAVIWHIGATLGSGHYIAFVKDKSRGCWRSFNDDKITDFDPGNLPPHNRLQNEKAYIVFYERERVAGGGLDTSTILKWLIEEGYEVVCFLANVGQEEPWDEVEKKALKIGAKKMVILDLQKEFVEELCFRAVQCNASYEGRYLLGTSLARPVIARAQIRVAQQEGCGFVSHGCTGKGNDQVRFELAFYTLQPTIKVIAPWRLPEFCERFKGRQDLLDYAEKHDIPVTSTKAKPWSMDANLAHCSYEAGILEDPDVSPPDDMWTMTDSPLNAPNEPTDITVYFEKGIPVKVVTPEKTYTDSVELFVALNKLGFTHGIGRIDIVENRFIGLKSRGCYDSPAMTILRLAHLDLEGLVMDAQVRNLRDQFVSHNWSYQLYNGMYFSPEREFIENSLLFSQRRVNGEVRMKLYKGNAYVLGRSSQTEKLYSEEEASMDTLDNFSPMDTTGFIAIQSIRLKKYGLQKAEEGENMSRA</sequence>
<dbReference type="EMBL" id="CAJRGZ010000015">
    <property type="protein sequence ID" value="CAG5142164.1"/>
    <property type="molecule type" value="Genomic_DNA"/>
</dbReference>
<dbReference type="GeneID" id="67011156"/>
<dbReference type="Gene3D" id="3.40.250.10">
    <property type="entry name" value="Rhodanese-like domain"/>
    <property type="match status" value="1"/>
</dbReference>
<dbReference type="GO" id="GO:0005524">
    <property type="term" value="F:ATP binding"/>
    <property type="evidence" value="ECO:0007669"/>
    <property type="project" value="UniProtKB-KW"/>
</dbReference>
<evidence type="ECO:0000256" key="12">
    <source>
        <dbReference type="SAM" id="MobiDB-lite"/>
    </source>
</evidence>
<dbReference type="PANTHER" id="PTHR11587:SF2">
    <property type="entry name" value="ARGININOSUCCINATE SYNTHASE"/>
    <property type="match status" value="1"/>
</dbReference>
<dbReference type="Pfam" id="PF00443">
    <property type="entry name" value="UCH"/>
    <property type="match status" value="1"/>
</dbReference>
<dbReference type="CDD" id="cd01999">
    <property type="entry name" value="ASS"/>
    <property type="match status" value="1"/>
</dbReference>
<dbReference type="InterPro" id="IPR001763">
    <property type="entry name" value="Rhodanese-like_dom"/>
</dbReference>
<keyword evidence="16" id="KW-1185">Reference proteome</keyword>
<dbReference type="InterPro" id="IPR028889">
    <property type="entry name" value="USP"/>
</dbReference>
<evidence type="ECO:0000259" key="13">
    <source>
        <dbReference type="PROSITE" id="PS50206"/>
    </source>
</evidence>
<dbReference type="SUPFAM" id="SSF52821">
    <property type="entry name" value="Rhodanese/Cell cycle control phosphatase"/>
    <property type="match status" value="1"/>
</dbReference>
<evidence type="ECO:0000256" key="8">
    <source>
        <dbReference type="ARBA" id="ARBA00022741"/>
    </source>
</evidence>
<evidence type="ECO:0000313" key="16">
    <source>
        <dbReference type="Proteomes" id="UP000676310"/>
    </source>
</evidence>
<dbReference type="Gene3D" id="3.40.50.620">
    <property type="entry name" value="HUPs"/>
    <property type="match status" value="1"/>
</dbReference>
<comment type="caution">
    <text evidence="15">The sequence shown here is derived from an EMBL/GenBank/DDBJ whole genome shotgun (WGS) entry which is preliminary data.</text>
</comment>
<evidence type="ECO:0000256" key="9">
    <source>
        <dbReference type="ARBA" id="ARBA00022840"/>
    </source>
</evidence>
<dbReference type="GO" id="GO:0004055">
    <property type="term" value="F:argininosuccinate synthase activity"/>
    <property type="evidence" value="ECO:0007669"/>
    <property type="project" value="UniProtKB-EC"/>
</dbReference>
<keyword evidence="6" id="KW-0436">Ligase</keyword>
<evidence type="ECO:0000256" key="11">
    <source>
        <dbReference type="ARBA" id="ARBA00060987"/>
    </source>
</evidence>
<proteinExistence type="inferred from homology"/>
<dbReference type="InterPro" id="IPR023434">
    <property type="entry name" value="Arginosuc_synth_type_1_subfam"/>
</dbReference>
<comment type="subunit">
    <text evidence="2">Homotetramer.</text>
</comment>
<evidence type="ECO:0000256" key="4">
    <source>
        <dbReference type="ARBA" id="ARBA00014810"/>
    </source>
</evidence>
<dbReference type="InterPro" id="IPR024074">
    <property type="entry name" value="AS_cat/multimer_dom_body"/>
</dbReference>
<feature type="region of interest" description="Disordered" evidence="12">
    <location>
        <begin position="545"/>
        <end position="572"/>
    </location>
</feature>
<dbReference type="UniPathway" id="UPA00068">
    <property type="reaction ID" value="UER00113"/>
</dbReference>
<feature type="compositionally biased region" description="Pro residues" evidence="12">
    <location>
        <begin position="274"/>
        <end position="289"/>
    </location>
</feature>
<feature type="region of interest" description="Disordered" evidence="12">
    <location>
        <begin position="139"/>
        <end position="164"/>
    </location>
</feature>
<dbReference type="SUPFAM" id="SSF69864">
    <property type="entry name" value="Argininosuccinate synthetase, C-terminal domain"/>
    <property type="match status" value="1"/>
</dbReference>
<evidence type="ECO:0000256" key="3">
    <source>
        <dbReference type="ARBA" id="ARBA00012286"/>
    </source>
</evidence>
<keyword evidence="5" id="KW-0055">Arginine biosynthesis</keyword>
<dbReference type="SUPFAM" id="SSF54001">
    <property type="entry name" value="Cysteine proteinases"/>
    <property type="match status" value="1"/>
</dbReference>
<dbReference type="PROSITE" id="PS50235">
    <property type="entry name" value="USP_3"/>
    <property type="match status" value="1"/>
</dbReference>
<dbReference type="PANTHER" id="PTHR11587">
    <property type="entry name" value="ARGININOSUCCINATE SYNTHASE"/>
    <property type="match status" value="1"/>
</dbReference>
<protein>
    <recommendedName>
        <fullName evidence="4">Argininosuccinate synthase</fullName>
        <ecNumber evidence="3">6.3.4.5</ecNumber>
    </recommendedName>
    <alternativeName>
        <fullName evidence="10">Citrulline--aspartate ligase</fullName>
    </alternativeName>
</protein>
<feature type="compositionally biased region" description="Polar residues" evidence="12">
    <location>
        <begin position="305"/>
        <end position="330"/>
    </location>
</feature>
<dbReference type="Pfam" id="PF00764">
    <property type="entry name" value="Arginosuc_synth"/>
    <property type="match status" value="1"/>
</dbReference>
<dbReference type="InterPro" id="IPR038765">
    <property type="entry name" value="Papain-like_cys_pep_sf"/>
</dbReference>
<dbReference type="InterPro" id="IPR048267">
    <property type="entry name" value="Arginosuc_syn_N"/>
</dbReference>
<comment type="pathway">
    <text evidence="1">Amino-acid biosynthesis; L-arginine biosynthesis; L-arginine from L-ornithine and carbamoyl phosphate: step 2/3.</text>
</comment>
<dbReference type="InterPro" id="IPR001394">
    <property type="entry name" value="Peptidase_C19_UCH"/>
</dbReference>
<evidence type="ECO:0000313" key="15">
    <source>
        <dbReference type="EMBL" id="CAG5142164.1"/>
    </source>
</evidence>
<keyword evidence="8" id="KW-0547">Nucleotide-binding</keyword>
<dbReference type="GO" id="GO:0016579">
    <property type="term" value="P:protein deubiquitination"/>
    <property type="evidence" value="ECO:0007669"/>
    <property type="project" value="InterPro"/>
</dbReference>
<dbReference type="GO" id="GO:0000050">
    <property type="term" value="P:urea cycle"/>
    <property type="evidence" value="ECO:0007669"/>
    <property type="project" value="TreeGrafter"/>
</dbReference>
<dbReference type="FunFam" id="3.90.70.10:FF:000125">
    <property type="entry name" value="Ubiquitin C-terminal hydrolase, putative"/>
    <property type="match status" value="1"/>
</dbReference>
<dbReference type="PROSITE" id="PS00565">
    <property type="entry name" value="ARGININOSUCCIN_SYN_2"/>
    <property type="match status" value="1"/>
</dbReference>
<feature type="region of interest" description="Disordered" evidence="12">
    <location>
        <begin position="178"/>
        <end position="213"/>
    </location>
</feature>
<dbReference type="RefSeq" id="XP_043164624.1">
    <property type="nucleotide sequence ID" value="XM_043308689.1"/>
</dbReference>
<dbReference type="Pfam" id="PF20979">
    <property type="entry name" value="Arginosuc_syn_C"/>
    <property type="match status" value="1"/>
</dbReference>
<dbReference type="FunFam" id="3.40.50.620:FF:000019">
    <property type="entry name" value="Argininosuccinate synthase"/>
    <property type="match status" value="1"/>
</dbReference>
<dbReference type="GO" id="GO:0000053">
    <property type="term" value="P:argininosuccinate metabolic process"/>
    <property type="evidence" value="ECO:0007669"/>
    <property type="project" value="TreeGrafter"/>
</dbReference>
<dbReference type="Gene3D" id="3.90.70.10">
    <property type="entry name" value="Cysteine proteinases"/>
    <property type="match status" value="1"/>
</dbReference>
<feature type="region of interest" description="Disordered" evidence="12">
    <location>
        <begin position="1"/>
        <end position="27"/>
    </location>
</feature>
<evidence type="ECO:0000256" key="6">
    <source>
        <dbReference type="ARBA" id="ARBA00022598"/>
    </source>
</evidence>
<dbReference type="GO" id="GO:0006526">
    <property type="term" value="P:L-arginine biosynthetic process"/>
    <property type="evidence" value="ECO:0007669"/>
    <property type="project" value="UniProtKB-UniPathway"/>
</dbReference>
<comment type="similarity">
    <text evidence="11">Belongs to the argininosuccinate synthase family. Type 1 subfamily.</text>
</comment>
<dbReference type="Proteomes" id="UP000676310">
    <property type="component" value="Unassembled WGS sequence"/>
</dbReference>
<evidence type="ECO:0000256" key="2">
    <source>
        <dbReference type="ARBA" id="ARBA00011881"/>
    </source>
</evidence>
<dbReference type="InterPro" id="IPR036873">
    <property type="entry name" value="Rhodanese-like_dom_sf"/>
</dbReference>
<evidence type="ECO:0000256" key="10">
    <source>
        <dbReference type="ARBA" id="ARBA00029916"/>
    </source>
</evidence>
<dbReference type="GO" id="GO:0004843">
    <property type="term" value="F:cysteine-type deubiquitinase activity"/>
    <property type="evidence" value="ECO:0007669"/>
    <property type="project" value="InterPro"/>
</dbReference>
<dbReference type="InterPro" id="IPR048268">
    <property type="entry name" value="Arginosuc_syn_C"/>
</dbReference>
<dbReference type="FunFam" id="3.90.1260.10:FF:000003">
    <property type="entry name" value="Argininosuccinate synthase"/>
    <property type="match status" value="1"/>
</dbReference>
<dbReference type="SUPFAM" id="SSF52402">
    <property type="entry name" value="Adenine nucleotide alpha hydrolases-like"/>
    <property type="match status" value="1"/>
</dbReference>
<feature type="compositionally biased region" description="Polar residues" evidence="12">
    <location>
        <begin position="151"/>
        <end position="163"/>
    </location>
</feature>
<dbReference type="NCBIfam" id="NF001770">
    <property type="entry name" value="PRK00509.1"/>
    <property type="match status" value="1"/>
</dbReference>
<dbReference type="Gene3D" id="3.90.1260.10">
    <property type="entry name" value="Argininosuccinate synthetase, chain A, domain 2"/>
    <property type="match status" value="1"/>
</dbReference>
<keyword evidence="7" id="KW-0028">Amino-acid biosynthesis</keyword>
<accession>A0A8J2HT49</accession>
<dbReference type="InterPro" id="IPR018223">
    <property type="entry name" value="Arginosuc_synth_CS"/>
</dbReference>
<name>A0A8J2HT49_9PLEO</name>
<gene>
    <name evidence="15" type="ORF">ALTATR162_LOCUS1094</name>
</gene>
<feature type="compositionally biased region" description="Low complexity" evidence="12">
    <location>
        <begin position="14"/>
        <end position="27"/>
    </location>
</feature>
<dbReference type="EC" id="6.3.4.5" evidence="3"/>
<dbReference type="InterPro" id="IPR014729">
    <property type="entry name" value="Rossmann-like_a/b/a_fold"/>
</dbReference>
<feature type="region of interest" description="Disordered" evidence="12">
    <location>
        <begin position="234"/>
        <end position="363"/>
    </location>
</feature>
<evidence type="ECO:0000256" key="7">
    <source>
        <dbReference type="ARBA" id="ARBA00022605"/>
    </source>
</evidence>
<dbReference type="GO" id="GO:0005737">
    <property type="term" value="C:cytoplasm"/>
    <property type="evidence" value="ECO:0007669"/>
    <property type="project" value="TreeGrafter"/>
</dbReference>
<keyword evidence="9" id="KW-0067">ATP-binding</keyword>
<dbReference type="HAMAP" id="MF_00005">
    <property type="entry name" value="Arg_succ_synth_type1"/>
    <property type="match status" value="1"/>
</dbReference>
<dbReference type="OrthoDB" id="292964at2759"/>
<reference evidence="15" key="1">
    <citation type="submission" date="2021-05" db="EMBL/GenBank/DDBJ databases">
        <authorList>
            <person name="Stam R."/>
        </authorList>
    </citation>
    <scope>NUCLEOTIDE SEQUENCE</scope>
    <source>
        <strain evidence="15">CS162</strain>
    </source>
</reference>
<evidence type="ECO:0000256" key="5">
    <source>
        <dbReference type="ARBA" id="ARBA00022571"/>
    </source>
</evidence>
<dbReference type="NCBIfam" id="TIGR00032">
    <property type="entry name" value="argG"/>
    <property type="match status" value="1"/>
</dbReference>
<dbReference type="CDD" id="cd02674">
    <property type="entry name" value="Peptidase_C19R"/>
    <property type="match status" value="1"/>
</dbReference>
<feature type="compositionally biased region" description="Low complexity" evidence="12">
    <location>
        <begin position="337"/>
        <end position="358"/>
    </location>
</feature>